<name>A0AA96GF46_9BACT</name>
<dbReference type="KEGG" id="nneo:PQG83_13190"/>
<evidence type="ECO:0000313" key="2">
    <source>
        <dbReference type="Proteomes" id="UP001302494"/>
    </source>
</evidence>
<sequence>MELPRSYGRKTVSVMRGHMMLCSACYDSIHEEKLVDEKNYVADHETFFDIICPGCEDLNRPLIDDMLGSSE</sequence>
<evidence type="ECO:0000313" key="1">
    <source>
        <dbReference type="EMBL" id="WNM60713.1"/>
    </source>
</evidence>
<accession>A0AA96GF46</accession>
<gene>
    <name evidence="1" type="ORF">PQG83_13190</name>
</gene>
<organism evidence="1 2">
    <name type="scientific">Candidatus Nitrospira neomarina</name>
    <dbReference type="NCBI Taxonomy" id="3020899"/>
    <lineage>
        <taxon>Bacteria</taxon>
        <taxon>Pseudomonadati</taxon>
        <taxon>Nitrospirota</taxon>
        <taxon>Nitrospiria</taxon>
        <taxon>Nitrospirales</taxon>
        <taxon>Nitrospiraceae</taxon>
        <taxon>Nitrospira</taxon>
    </lineage>
</organism>
<protein>
    <submittedName>
        <fullName evidence="1">Uncharacterized protein</fullName>
    </submittedName>
</protein>
<reference evidence="1 2" key="1">
    <citation type="submission" date="2023-01" db="EMBL/GenBank/DDBJ databases">
        <title>Cultivation and genomic characterization of new, ubiquitous marine nitrite-oxidizing bacteria from the Nitrospirales.</title>
        <authorList>
            <person name="Mueller A.J."/>
            <person name="Daebeler A."/>
            <person name="Herbold C.W."/>
            <person name="Kirkegaard R.H."/>
            <person name="Daims H."/>
        </authorList>
    </citation>
    <scope>NUCLEOTIDE SEQUENCE [LARGE SCALE GENOMIC DNA]</scope>
    <source>
        <strain evidence="1 2">DK</strain>
    </source>
</reference>
<proteinExistence type="predicted"/>
<dbReference type="EMBL" id="CP116968">
    <property type="protein sequence ID" value="WNM60713.1"/>
    <property type="molecule type" value="Genomic_DNA"/>
</dbReference>
<dbReference type="RefSeq" id="WP_312741827.1">
    <property type="nucleotide sequence ID" value="NZ_CP116968.1"/>
</dbReference>
<dbReference type="Proteomes" id="UP001302494">
    <property type="component" value="Chromosome"/>
</dbReference>
<keyword evidence="2" id="KW-1185">Reference proteome</keyword>
<dbReference type="AlphaFoldDB" id="A0AA96GF46"/>